<feature type="domain" description="Acyltransferase 3" evidence="2">
    <location>
        <begin position="6"/>
        <end position="225"/>
    </location>
</feature>
<evidence type="ECO:0000313" key="3">
    <source>
        <dbReference type="EMBL" id="MEO9247454.1"/>
    </source>
</evidence>
<gene>
    <name evidence="3" type="ORF">ABDK96_07155</name>
</gene>
<accession>A0ABV0IH08</accession>
<sequence>MAGFRYSQPLWFLGVFLLCQALLPVLLAAHERAPLRSLLGLAAAAVVVEVMSAVSGIEAIGLLNLGFVWLALQQLGFLLADGHLDALHRRTRVLTALTAVALLAGLVAAGVYSPDLVENLNPPTVALLLVGVAQTSLLSLGRHRLAGLSQRRAAAAFTGFVTARAMTIYLWHMPVLLAAAGVTALVAMGTGIVLPEPSSGGWWLTRPLWLGLAAGLTAGVAWLLTAGERGRMPVATASVRRASQAVLAGLAGVVLQLAAGTTVLTAAAATGLLLFALARIRAGAGNKKPGPRSG</sequence>
<feature type="transmembrane region" description="Helical" evidence="1">
    <location>
        <begin position="124"/>
        <end position="141"/>
    </location>
</feature>
<protein>
    <submittedName>
        <fullName evidence="3">Acyltransferase family protein</fullName>
    </submittedName>
</protein>
<keyword evidence="1" id="KW-0812">Transmembrane</keyword>
<feature type="transmembrane region" description="Helical" evidence="1">
    <location>
        <begin position="207"/>
        <end position="225"/>
    </location>
</feature>
<evidence type="ECO:0000259" key="2">
    <source>
        <dbReference type="Pfam" id="PF01757"/>
    </source>
</evidence>
<dbReference type="InterPro" id="IPR002656">
    <property type="entry name" value="Acyl_transf_3_dom"/>
</dbReference>
<feature type="transmembrane region" description="Helical" evidence="1">
    <location>
        <begin position="177"/>
        <end position="195"/>
    </location>
</feature>
<evidence type="ECO:0000313" key="4">
    <source>
        <dbReference type="Proteomes" id="UP001484097"/>
    </source>
</evidence>
<comment type="caution">
    <text evidence="3">The sequence shown here is derived from an EMBL/GenBank/DDBJ whole genome shotgun (WGS) entry which is preliminary data.</text>
</comment>
<dbReference type="Proteomes" id="UP001484097">
    <property type="component" value="Unassembled WGS sequence"/>
</dbReference>
<keyword evidence="3" id="KW-0012">Acyltransferase</keyword>
<feature type="transmembrane region" description="Helical" evidence="1">
    <location>
        <begin position="44"/>
        <end position="72"/>
    </location>
</feature>
<reference evidence="3 4" key="1">
    <citation type="submission" date="2024-05" db="EMBL/GenBank/DDBJ databases">
        <authorList>
            <person name="Yi C."/>
        </authorList>
    </citation>
    <scope>NUCLEOTIDE SEQUENCE [LARGE SCALE GENOMIC DNA]</scope>
    <source>
        <strain evidence="3 4">XS13</strain>
    </source>
</reference>
<dbReference type="EMBL" id="JBDXMX010000002">
    <property type="protein sequence ID" value="MEO9247454.1"/>
    <property type="molecule type" value="Genomic_DNA"/>
</dbReference>
<keyword evidence="3" id="KW-0808">Transferase</keyword>
<dbReference type="GO" id="GO:0016746">
    <property type="term" value="F:acyltransferase activity"/>
    <property type="evidence" value="ECO:0007669"/>
    <property type="project" value="UniProtKB-KW"/>
</dbReference>
<feature type="transmembrane region" description="Helical" evidence="1">
    <location>
        <begin position="245"/>
        <end position="278"/>
    </location>
</feature>
<organism evidence="3 4">
    <name type="scientific">Citricoccus nitrophenolicus</name>
    <dbReference type="NCBI Taxonomy" id="863575"/>
    <lineage>
        <taxon>Bacteria</taxon>
        <taxon>Bacillati</taxon>
        <taxon>Actinomycetota</taxon>
        <taxon>Actinomycetes</taxon>
        <taxon>Micrococcales</taxon>
        <taxon>Micrococcaceae</taxon>
        <taxon>Citricoccus</taxon>
    </lineage>
</organism>
<keyword evidence="1" id="KW-1133">Transmembrane helix</keyword>
<evidence type="ECO:0000256" key="1">
    <source>
        <dbReference type="SAM" id="Phobius"/>
    </source>
</evidence>
<dbReference type="RefSeq" id="WP_347920106.1">
    <property type="nucleotide sequence ID" value="NZ_JBDXMX010000002.1"/>
</dbReference>
<name>A0ABV0IH08_9MICC</name>
<dbReference type="Pfam" id="PF01757">
    <property type="entry name" value="Acyl_transf_3"/>
    <property type="match status" value="1"/>
</dbReference>
<proteinExistence type="predicted"/>
<keyword evidence="1" id="KW-0472">Membrane</keyword>
<keyword evidence="4" id="KW-1185">Reference proteome</keyword>
<feature type="transmembrane region" description="Helical" evidence="1">
    <location>
        <begin position="93"/>
        <end position="112"/>
    </location>
</feature>